<feature type="non-terminal residue" evidence="1">
    <location>
        <position position="105"/>
    </location>
</feature>
<sequence>MIFRHAVAALLAASAVVASPVKRDMGLKWGKEKIRGVNIGGWLVLEPWITPSIFQKLDQSLGIIDEYTLCEKLPDQAPQILRDHWNNWVRYDDFAKIASAGFNLV</sequence>
<reference evidence="1" key="1">
    <citation type="submission" date="2024-09" db="EMBL/GenBank/DDBJ databases">
        <title>Black Yeasts Isolated from many extreme environments.</title>
        <authorList>
            <person name="Coleine C."/>
            <person name="Stajich J.E."/>
            <person name="Selbmann L."/>
        </authorList>
    </citation>
    <scope>NUCLEOTIDE SEQUENCE</scope>
    <source>
        <strain evidence="1">CCFEE 5737</strain>
    </source>
</reference>
<accession>A0ACC3D4Z6</accession>
<gene>
    <name evidence="1" type="ORF">LTS18_005557</name>
</gene>
<keyword evidence="2" id="KW-1185">Reference proteome</keyword>
<evidence type="ECO:0000313" key="2">
    <source>
        <dbReference type="Proteomes" id="UP001186974"/>
    </source>
</evidence>
<comment type="caution">
    <text evidence="1">The sequence shown here is derived from an EMBL/GenBank/DDBJ whole genome shotgun (WGS) entry which is preliminary data.</text>
</comment>
<organism evidence="1 2">
    <name type="scientific">Coniosporium uncinatum</name>
    <dbReference type="NCBI Taxonomy" id="93489"/>
    <lineage>
        <taxon>Eukaryota</taxon>
        <taxon>Fungi</taxon>
        <taxon>Dikarya</taxon>
        <taxon>Ascomycota</taxon>
        <taxon>Pezizomycotina</taxon>
        <taxon>Dothideomycetes</taxon>
        <taxon>Dothideomycetes incertae sedis</taxon>
        <taxon>Coniosporium</taxon>
    </lineage>
</organism>
<dbReference type="EMBL" id="JAWDJW010007658">
    <property type="protein sequence ID" value="KAK3061730.1"/>
    <property type="molecule type" value="Genomic_DNA"/>
</dbReference>
<evidence type="ECO:0000313" key="1">
    <source>
        <dbReference type="EMBL" id="KAK3061730.1"/>
    </source>
</evidence>
<protein>
    <submittedName>
        <fullName evidence="1">Uncharacterized protein</fullName>
    </submittedName>
</protein>
<name>A0ACC3D4Z6_9PEZI</name>
<proteinExistence type="predicted"/>
<dbReference type="Proteomes" id="UP001186974">
    <property type="component" value="Unassembled WGS sequence"/>
</dbReference>